<evidence type="ECO:0000313" key="2">
    <source>
        <dbReference type="Proteomes" id="UP001597308"/>
    </source>
</evidence>
<comment type="caution">
    <text evidence="1">The sequence shown here is derived from an EMBL/GenBank/DDBJ whole genome shotgun (WGS) entry which is preliminary data.</text>
</comment>
<gene>
    <name evidence="1" type="ORF">ACFSCV_13230</name>
</gene>
<organism evidence="1 2">
    <name type="scientific">Methylopila henanensis</name>
    <dbReference type="NCBI Taxonomy" id="873516"/>
    <lineage>
        <taxon>Bacteria</taxon>
        <taxon>Pseudomonadati</taxon>
        <taxon>Pseudomonadota</taxon>
        <taxon>Alphaproteobacteria</taxon>
        <taxon>Hyphomicrobiales</taxon>
        <taxon>Methylopilaceae</taxon>
        <taxon>Methylopila</taxon>
    </lineage>
</organism>
<accession>A0ABW4K6W2</accession>
<evidence type="ECO:0000313" key="1">
    <source>
        <dbReference type="EMBL" id="MFD1703964.1"/>
    </source>
</evidence>
<dbReference type="Proteomes" id="UP001597308">
    <property type="component" value="Unassembled WGS sequence"/>
</dbReference>
<protein>
    <submittedName>
        <fullName evidence="1">Uncharacterized protein</fullName>
    </submittedName>
</protein>
<sequence length="50" mass="5503">MAMIVRRPPSRRQLIAIGVVAAVIAVCVAVEWAGLWPEALTAHRVRTPRL</sequence>
<keyword evidence="2" id="KW-1185">Reference proteome</keyword>
<dbReference type="EMBL" id="JBHUER010000010">
    <property type="protein sequence ID" value="MFD1703964.1"/>
    <property type="molecule type" value="Genomic_DNA"/>
</dbReference>
<name>A0ABW4K6W2_9HYPH</name>
<proteinExistence type="predicted"/>
<reference evidence="2" key="1">
    <citation type="journal article" date="2019" name="Int. J. Syst. Evol. Microbiol.">
        <title>The Global Catalogue of Microorganisms (GCM) 10K type strain sequencing project: providing services to taxonomists for standard genome sequencing and annotation.</title>
        <authorList>
            <consortium name="The Broad Institute Genomics Platform"/>
            <consortium name="The Broad Institute Genome Sequencing Center for Infectious Disease"/>
            <person name="Wu L."/>
            <person name="Ma J."/>
        </authorList>
    </citation>
    <scope>NUCLEOTIDE SEQUENCE [LARGE SCALE GENOMIC DNA]</scope>
    <source>
        <strain evidence="2">KCTC 23707</strain>
    </source>
</reference>